<dbReference type="GO" id="GO:0004843">
    <property type="term" value="F:cysteine-type deubiquitinase activity"/>
    <property type="evidence" value="ECO:0007669"/>
    <property type="project" value="UniProtKB-UniRule"/>
</dbReference>
<keyword evidence="3" id="KW-0833">Ubl conjugation pathway</keyword>
<dbReference type="Proteomes" id="UP000006671">
    <property type="component" value="Unassembled WGS sequence"/>
</dbReference>
<dbReference type="GeneID" id="8858955"/>
<dbReference type="VEuPathDB" id="AmoebaDB:NAEGRDRAFT_3721"/>
<feature type="domain" description="OTU" evidence="4">
    <location>
        <begin position="36"/>
        <end position="160"/>
    </location>
</feature>
<keyword evidence="6" id="KW-1185">Reference proteome</keyword>
<dbReference type="Pfam" id="PF02338">
    <property type="entry name" value="OTU"/>
    <property type="match status" value="1"/>
</dbReference>
<dbReference type="RefSeq" id="XP_002678587.1">
    <property type="nucleotide sequence ID" value="XM_002678541.1"/>
</dbReference>
<dbReference type="SUPFAM" id="SSF54001">
    <property type="entry name" value="Cysteine proteinases"/>
    <property type="match status" value="1"/>
</dbReference>
<evidence type="ECO:0000256" key="2">
    <source>
        <dbReference type="ARBA" id="ARBA00022801"/>
    </source>
</evidence>
<sequence length="196" mass="22549">GEKLIIEEDTGNNTNRIIKGKTIGPYVPPSNNQGYFVRRKQPSDNSCLFHSLSYVLEQKDNTKVHQLRELCANYVAENPKRFTKEVLEMRPIEYANWILHDQTWGGAIEISILSEHYKVRIVAFDTTTCREDVYGSDHDEYNAMALIIYTGNHYDALSLNQFGDSGSSDKDITLFHIKDTVIMSKARAYVEEEHKR</sequence>
<keyword evidence="3" id="KW-0963">Cytoplasm</keyword>
<evidence type="ECO:0000313" key="6">
    <source>
        <dbReference type="Proteomes" id="UP000006671"/>
    </source>
</evidence>
<evidence type="ECO:0000256" key="1">
    <source>
        <dbReference type="ARBA" id="ARBA00000707"/>
    </source>
</evidence>
<keyword evidence="3" id="KW-0788">Thiol protease</keyword>
<dbReference type="GO" id="GO:0005829">
    <property type="term" value="C:cytosol"/>
    <property type="evidence" value="ECO:0007669"/>
    <property type="project" value="TreeGrafter"/>
</dbReference>
<dbReference type="InterPro" id="IPR003323">
    <property type="entry name" value="OTU_dom"/>
</dbReference>
<comment type="subcellular location">
    <subcellularLocation>
        <location evidence="3">Cytoplasm</location>
    </subcellularLocation>
</comment>
<dbReference type="GO" id="GO:0030968">
    <property type="term" value="P:endoplasmic reticulum unfolded protein response"/>
    <property type="evidence" value="ECO:0007669"/>
    <property type="project" value="TreeGrafter"/>
</dbReference>
<evidence type="ECO:0000259" key="4">
    <source>
        <dbReference type="PROSITE" id="PS50802"/>
    </source>
</evidence>
<gene>
    <name evidence="5" type="ORF">NAEGRDRAFT_3721</name>
</gene>
<dbReference type="GO" id="GO:0036503">
    <property type="term" value="P:ERAD pathway"/>
    <property type="evidence" value="ECO:0007669"/>
    <property type="project" value="TreeGrafter"/>
</dbReference>
<dbReference type="EC" id="3.4.19.12" evidence="3"/>
<accession>D2VBR5</accession>
<dbReference type="STRING" id="5762.D2VBR5"/>
<dbReference type="GO" id="GO:0016579">
    <property type="term" value="P:protein deubiquitination"/>
    <property type="evidence" value="ECO:0007669"/>
    <property type="project" value="TreeGrafter"/>
</dbReference>
<dbReference type="CDD" id="cd22745">
    <property type="entry name" value="OTU_OTU1"/>
    <property type="match status" value="1"/>
</dbReference>
<feature type="non-terminal residue" evidence="5">
    <location>
        <position position="196"/>
    </location>
</feature>
<dbReference type="OrthoDB" id="65596at2759"/>
<dbReference type="InParanoid" id="D2VBR5"/>
<dbReference type="eggNOG" id="KOG3288">
    <property type="taxonomic scope" value="Eukaryota"/>
</dbReference>
<dbReference type="AlphaFoldDB" id="D2VBR5"/>
<proteinExistence type="predicted"/>
<comment type="function">
    <text evidence="3">Hydrolase that can remove conjugated ubiquitin from proteins and may therefore play an important regulatory role at the level of protein turnover by preventing degradation.</text>
</comment>
<feature type="non-terminal residue" evidence="5">
    <location>
        <position position="1"/>
    </location>
</feature>
<keyword evidence="3" id="KW-0645">Protease</keyword>
<protein>
    <recommendedName>
        <fullName evidence="3">Ubiquitin thioesterase OTU</fullName>
        <ecNumber evidence="3">3.4.19.12</ecNumber>
    </recommendedName>
</protein>
<dbReference type="PANTHER" id="PTHR13312">
    <property type="entry name" value="HIV-INDUCED PROTEIN-7-LIKE PROTEASE"/>
    <property type="match status" value="1"/>
</dbReference>
<dbReference type="GO" id="GO:0005634">
    <property type="term" value="C:nucleus"/>
    <property type="evidence" value="ECO:0007669"/>
    <property type="project" value="TreeGrafter"/>
</dbReference>
<keyword evidence="2 3" id="KW-0378">Hydrolase</keyword>
<evidence type="ECO:0000313" key="5">
    <source>
        <dbReference type="EMBL" id="EFC45843.1"/>
    </source>
</evidence>
<organism evidence="6">
    <name type="scientific">Naegleria gruberi</name>
    <name type="common">Amoeba</name>
    <dbReference type="NCBI Taxonomy" id="5762"/>
    <lineage>
        <taxon>Eukaryota</taxon>
        <taxon>Discoba</taxon>
        <taxon>Heterolobosea</taxon>
        <taxon>Tetramitia</taxon>
        <taxon>Eutetramitia</taxon>
        <taxon>Vahlkampfiidae</taxon>
        <taxon>Naegleria</taxon>
    </lineage>
</organism>
<name>D2VBR5_NAEGR</name>
<dbReference type="OMA" id="EYANWIL"/>
<dbReference type="Gene3D" id="3.90.70.80">
    <property type="match status" value="1"/>
</dbReference>
<dbReference type="EMBL" id="GG738861">
    <property type="protein sequence ID" value="EFC45843.1"/>
    <property type="molecule type" value="Genomic_DNA"/>
</dbReference>
<comment type="catalytic activity">
    <reaction evidence="1 3">
        <text>Thiol-dependent hydrolysis of ester, thioester, amide, peptide and isopeptide bonds formed by the C-terminal Gly of ubiquitin (a 76-residue protein attached to proteins as an intracellular targeting signal).</text>
        <dbReference type="EC" id="3.4.19.12"/>
    </reaction>
</comment>
<dbReference type="KEGG" id="ngr:NAEGRDRAFT_3721"/>
<evidence type="ECO:0000256" key="3">
    <source>
        <dbReference type="RuleBase" id="RU367104"/>
    </source>
</evidence>
<dbReference type="PANTHER" id="PTHR13312:SF0">
    <property type="entry name" value="UBIQUITIN THIOESTERASE OTU1"/>
    <property type="match status" value="1"/>
</dbReference>
<dbReference type="PROSITE" id="PS50802">
    <property type="entry name" value="OTU"/>
    <property type="match status" value="1"/>
</dbReference>
<dbReference type="InterPro" id="IPR038765">
    <property type="entry name" value="Papain-like_cys_pep_sf"/>
</dbReference>
<reference evidence="5 6" key="1">
    <citation type="journal article" date="2010" name="Cell">
        <title>The genome of Naegleria gruberi illuminates early eukaryotic versatility.</title>
        <authorList>
            <person name="Fritz-Laylin L.K."/>
            <person name="Prochnik S.E."/>
            <person name="Ginger M.L."/>
            <person name="Dacks J.B."/>
            <person name="Carpenter M.L."/>
            <person name="Field M.C."/>
            <person name="Kuo A."/>
            <person name="Paredez A."/>
            <person name="Chapman J."/>
            <person name="Pham J."/>
            <person name="Shu S."/>
            <person name="Neupane R."/>
            <person name="Cipriano M."/>
            <person name="Mancuso J."/>
            <person name="Tu H."/>
            <person name="Salamov A."/>
            <person name="Lindquist E."/>
            <person name="Shapiro H."/>
            <person name="Lucas S."/>
            <person name="Grigoriev I.V."/>
            <person name="Cande W.Z."/>
            <person name="Fulton C."/>
            <person name="Rokhsar D.S."/>
            <person name="Dawson S.C."/>
        </authorList>
    </citation>
    <scope>NUCLEOTIDE SEQUENCE [LARGE SCALE GENOMIC DNA]</scope>
    <source>
        <strain evidence="5 6">NEG-M</strain>
    </source>
</reference>